<sequence>MEPRSETASGEHSPKSKLQDEEESPSLPEVPEVLEAGPQANGIKVADKTPESDNVASGRTSKTPDSPDLPAVFDWDDFERRYEDALEQADAREKEILKEAEELSRHELSAFFESHFSDPAVAHFEGTFVKPSAVDATNHQEDDWAEEEQDDLGYYNDGVKRTLTNAQIEMFRHSELKTLRRQLEKDAAKAKNQTNSTAAEDTDVRTDSTQLKEADLPTNFRSSKKRKKTRKPAEPKPDLRKRTWDVVDKGLDSLEYD</sequence>
<protein>
    <submittedName>
        <fullName evidence="3">Uncharacterized protein</fullName>
    </submittedName>
</protein>
<evidence type="ECO:0000313" key="4">
    <source>
        <dbReference type="Proteomes" id="UP001055219"/>
    </source>
</evidence>
<dbReference type="PANTHER" id="PTHR40642:SF1">
    <property type="entry name" value="YALI0F31295P"/>
    <property type="match status" value="1"/>
</dbReference>
<proteinExistence type="predicted"/>
<reference evidence="3" key="2">
    <citation type="submission" date="2022-07" db="EMBL/GenBank/DDBJ databases">
        <authorList>
            <person name="Goncalves M.F.M."/>
            <person name="Hilario S."/>
            <person name="Van De Peer Y."/>
            <person name="Esteves A.C."/>
            <person name="Alves A."/>
        </authorList>
    </citation>
    <scope>NUCLEOTIDE SEQUENCE</scope>
    <source>
        <strain evidence="3">MUM 19.33</strain>
    </source>
</reference>
<feature type="compositionally biased region" description="Basic and acidic residues" evidence="2">
    <location>
        <begin position="231"/>
        <end position="244"/>
    </location>
</feature>
<dbReference type="InterPro" id="IPR024526">
    <property type="entry name" value="DUF3807"/>
</dbReference>
<dbReference type="Proteomes" id="UP001055219">
    <property type="component" value="Unassembled WGS sequence"/>
</dbReference>
<accession>A0A9Q0BG39</accession>
<keyword evidence="4" id="KW-1185">Reference proteome</keyword>
<gene>
    <name evidence="3" type="ORF">J7T54_004332</name>
</gene>
<dbReference type="PANTHER" id="PTHR40642">
    <property type="entry name" value="YALI0F31295P"/>
    <property type="match status" value="1"/>
</dbReference>
<feature type="compositionally biased region" description="Polar residues" evidence="2">
    <location>
        <begin position="52"/>
        <end position="64"/>
    </location>
</feature>
<dbReference type="Pfam" id="PF12720">
    <property type="entry name" value="DUF3807"/>
    <property type="match status" value="1"/>
</dbReference>
<evidence type="ECO:0000256" key="1">
    <source>
        <dbReference type="SAM" id="Coils"/>
    </source>
</evidence>
<feature type="compositionally biased region" description="Polar residues" evidence="2">
    <location>
        <begin position="1"/>
        <end position="10"/>
    </location>
</feature>
<dbReference type="EMBL" id="JAGIXG020000008">
    <property type="protein sequence ID" value="KAI6783305.1"/>
    <property type="molecule type" value="Genomic_DNA"/>
</dbReference>
<name>A0A9Q0BG39_9HYPO</name>
<dbReference type="OrthoDB" id="5335351at2759"/>
<dbReference type="AlphaFoldDB" id="A0A9Q0BG39"/>
<keyword evidence="1" id="KW-0175">Coiled coil</keyword>
<dbReference type="RefSeq" id="XP_051364161.1">
    <property type="nucleotide sequence ID" value="XM_051504238.1"/>
</dbReference>
<feature type="region of interest" description="Disordered" evidence="2">
    <location>
        <begin position="182"/>
        <end position="244"/>
    </location>
</feature>
<evidence type="ECO:0000313" key="3">
    <source>
        <dbReference type="EMBL" id="KAI6783305.1"/>
    </source>
</evidence>
<feature type="compositionally biased region" description="Low complexity" evidence="2">
    <location>
        <begin position="25"/>
        <end position="35"/>
    </location>
</feature>
<feature type="coiled-coil region" evidence="1">
    <location>
        <begin position="79"/>
        <end position="106"/>
    </location>
</feature>
<feature type="compositionally biased region" description="Basic and acidic residues" evidence="2">
    <location>
        <begin position="202"/>
        <end position="215"/>
    </location>
</feature>
<organism evidence="3 4">
    <name type="scientific">Emericellopsis cladophorae</name>
    <dbReference type="NCBI Taxonomy" id="2686198"/>
    <lineage>
        <taxon>Eukaryota</taxon>
        <taxon>Fungi</taxon>
        <taxon>Dikarya</taxon>
        <taxon>Ascomycota</taxon>
        <taxon>Pezizomycotina</taxon>
        <taxon>Sordariomycetes</taxon>
        <taxon>Hypocreomycetidae</taxon>
        <taxon>Hypocreales</taxon>
        <taxon>Bionectriaceae</taxon>
        <taxon>Emericellopsis</taxon>
    </lineage>
</organism>
<comment type="caution">
    <text evidence="3">The sequence shown here is derived from an EMBL/GenBank/DDBJ whole genome shotgun (WGS) entry which is preliminary data.</text>
</comment>
<reference evidence="3" key="1">
    <citation type="journal article" date="2021" name="J Fungi (Basel)">
        <title>Genomic and Metabolomic Analyses of the Marine Fungus Emericellopsis cladophorae: Insights into Saltwater Adaptability Mechanisms and Its Biosynthetic Potential.</title>
        <authorList>
            <person name="Goncalves M.F.M."/>
            <person name="Hilario S."/>
            <person name="Van de Peer Y."/>
            <person name="Esteves A.C."/>
            <person name="Alves A."/>
        </authorList>
    </citation>
    <scope>NUCLEOTIDE SEQUENCE</scope>
    <source>
        <strain evidence="3">MUM 19.33</strain>
    </source>
</reference>
<dbReference type="GeneID" id="75830820"/>
<feature type="region of interest" description="Disordered" evidence="2">
    <location>
        <begin position="1"/>
        <end position="73"/>
    </location>
</feature>
<evidence type="ECO:0000256" key="2">
    <source>
        <dbReference type="SAM" id="MobiDB-lite"/>
    </source>
</evidence>